<evidence type="ECO:0000256" key="2">
    <source>
        <dbReference type="ARBA" id="ARBA00022801"/>
    </source>
</evidence>
<keyword evidence="4" id="KW-1185">Reference proteome</keyword>
<reference evidence="3" key="1">
    <citation type="submission" date="2010-08" db="EMBL/GenBank/DDBJ databases">
        <authorList>
            <person name="Weinstock G."/>
            <person name="Sodergren E."/>
            <person name="Clifton S."/>
            <person name="Fulton L."/>
            <person name="Fulton B."/>
            <person name="Courtney L."/>
            <person name="Fronick C."/>
            <person name="Harrison M."/>
            <person name="Strong C."/>
            <person name="Farmer C."/>
            <person name="Delahaunty K."/>
            <person name="Markovic C."/>
            <person name="Hall O."/>
            <person name="Minx P."/>
            <person name="Tomlinson C."/>
            <person name="Mitreva M."/>
            <person name="Hou S."/>
            <person name="Chen J."/>
            <person name="Wollam A."/>
            <person name="Pepin K.H."/>
            <person name="Johnson M."/>
            <person name="Bhonagiri V."/>
            <person name="Zhang X."/>
            <person name="Suruliraj S."/>
            <person name="Warren W."/>
            <person name="Chinwalla A."/>
            <person name="Mardis E.R."/>
            <person name="Wilson R.K."/>
        </authorList>
    </citation>
    <scope>NUCLEOTIDE SEQUENCE [LARGE SCALE GENOMIC DNA]</scope>
    <source>
        <strain evidence="3">HL044PA1</strain>
    </source>
</reference>
<dbReference type="Gene3D" id="3.10.450.30">
    <property type="entry name" value="Microbial ribonucleases"/>
    <property type="match status" value="1"/>
</dbReference>
<dbReference type="EMBL" id="ADZU01000012">
    <property type="protein sequence ID" value="EFS93132.1"/>
    <property type="molecule type" value="Genomic_DNA"/>
</dbReference>
<comment type="caution">
    <text evidence="3">The sequence shown here is derived from an EMBL/GenBank/DDBJ whole genome shotgun (WGS) entry which is preliminary data.</text>
</comment>
<evidence type="ECO:0000256" key="1">
    <source>
        <dbReference type="ARBA" id="ARBA00022722"/>
    </source>
</evidence>
<proteinExistence type="predicted"/>
<accession>A0ABN0C7D8</accession>
<keyword evidence="2" id="KW-0378">Hydrolase</keyword>
<dbReference type="Pfam" id="PF00545">
    <property type="entry name" value="Ribonuclease"/>
    <property type="match status" value="1"/>
</dbReference>
<evidence type="ECO:0000313" key="3">
    <source>
        <dbReference type="EMBL" id="EFS93132.1"/>
    </source>
</evidence>
<organism evidence="3 4">
    <name type="scientific">Cutibacterium modestum HL044PA1</name>
    <dbReference type="NCBI Taxonomy" id="765109"/>
    <lineage>
        <taxon>Bacteria</taxon>
        <taxon>Bacillati</taxon>
        <taxon>Actinomycetota</taxon>
        <taxon>Actinomycetes</taxon>
        <taxon>Propionibacteriales</taxon>
        <taxon>Propionibacteriaceae</taxon>
        <taxon>Cutibacterium</taxon>
        <taxon>Cutibacterium modestum</taxon>
    </lineage>
</organism>
<dbReference type="InterPro" id="IPR016191">
    <property type="entry name" value="Ribonuclease/ribotoxin"/>
</dbReference>
<dbReference type="SUPFAM" id="SSF53933">
    <property type="entry name" value="Microbial ribonucleases"/>
    <property type="match status" value="1"/>
</dbReference>
<sequence length="123" mass="13320">MGCSAANTPALASSKEPTAPVTVAVITQPSDGLSTIQENEMPPQARQILQLIDASGPFPFSRDGIVYHDNSGALPHHNDAWYHEYTVAGSGIPGRGPRRIVCGSDSTCFWTPDHYPTFKRIIR</sequence>
<protein>
    <submittedName>
        <fullName evidence="3">Ribonuclease</fullName>
    </submittedName>
</protein>
<evidence type="ECO:0000313" key="4">
    <source>
        <dbReference type="Proteomes" id="UP000003179"/>
    </source>
</evidence>
<gene>
    <name evidence="3" type="ORF">HMPREF9607_00608</name>
</gene>
<dbReference type="InterPro" id="IPR000026">
    <property type="entry name" value="N1-like"/>
</dbReference>
<keyword evidence="1" id="KW-0540">Nuclease</keyword>
<dbReference type="Proteomes" id="UP000003179">
    <property type="component" value="Unassembled WGS sequence"/>
</dbReference>
<name>A0ABN0C7D8_9ACTN</name>